<evidence type="ECO:0000313" key="4">
    <source>
        <dbReference type="Proteomes" id="UP000076482"/>
    </source>
</evidence>
<dbReference type="PANTHER" id="PTHR34406">
    <property type="entry name" value="PROTEIN YCEI"/>
    <property type="match status" value="1"/>
</dbReference>
<name>A0A164QDD9_BACCE</name>
<dbReference type="SMART" id="SM00867">
    <property type="entry name" value="YceI"/>
    <property type="match status" value="1"/>
</dbReference>
<comment type="caution">
    <text evidence="3">The sequence shown here is derived from an EMBL/GenBank/DDBJ whole genome shotgun (WGS) entry which is preliminary data.</text>
</comment>
<dbReference type="EMBL" id="LJKE01000020">
    <property type="protein sequence ID" value="KZD71151.1"/>
    <property type="molecule type" value="Genomic_DNA"/>
</dbReference>
<dbReference type="SUPFAM" id="SSF101874">
    <property type="entry name" value="YceI-like"/>
    <property type="match status" value="1"/>
</dbReference>
<reference evidence="3 4" key="1">
    <citation type="submission" date="2015-09" db="EMBL/GenBank/DDBJ databases">
        <title>Bacillus cereus food isolates.</title>
        <authorList>
            <person name="Boekhorst J."/>
        </authorList>
    </citation>
    <scope>NUCLEOTIDE SEQUENCE [LARGE SCALE GENOMIC DNA]</scope>
    <source>
        <strain evidence="3 4">B4088</strain>
    </source>
</reference>
<evidence type="ECO:0000256" key="1">
    <source>
        <dbReference type="ARBA" id="ARBA00008812"/>
    </source>
</evidence>
<gene>
    <name evidence="3" type="ORF">B4088_0881</name>
</gene>
<protein>
    <submittedName>
        <fullName evidence="3">YceI family protein</fullName>
    </submittedName>
</protein>
<dbReference type="InterPro" id="IPR036761">
    <property type="entry name" value="TTHA0802/YceI-like_sf"/>
</dbReference>
<comment type="similarity">
    <text evidence="1">Belongs to the UPF0312 family.</text>
</comment>
<organism evidence="3 4">
    <name type="scientific">Bacillus cereus</name>
    <dbReference type="NCBI Taxonomy" id="1396"/>
    <lineage>
        <taxon>Bacteria</taxon>
        <taxon>Bacillati</taxon>
        <taxon>Bacillota</taxon>
        <taxon>Bacilli</taxon>
        <taxon>Bacillales</taxon>
        <taxon>Bacillaceae</taxon>
        <taxon>Bacillus</taxon>
        <taxon>Bacillus cereus group</taxon>
    </lineage>
</organism>
<dbReference type="PATRIC" id="fig|1396.535.peg.948"/>
<dbReference type="RefSeq" id="WP_063260051.1">
    <property type="nucleotide sequence ID" value="NZ_LJKE01000020.1"/>
</dbReference>
<dbReference type="Gene3D" id="2.40.128.110">
    <property type="entry name" value="Lipid/polyisoprenoid-binding, YceI-like"/>
    <property type="match status" value="1"/>
</dbReference>
<sequence>MNWTVDTRHSHVGFSVKHMGLMNVRGEFNDITGTIVTNEKEEFVSADITIGVDSIDTRDAERDVHLKNADFFNASMHPNMKFRSTSITKESDSDYLVKGDFTLLGVTKPLEFTLVKTDSIKGMFGETRMAVEIDGQIDRQEYGMKYHQLADNGGLLVGNKVKLNIECELVQD</sequence>
<evidence type="ECO:0000259" key="2">
    <source>
        <dbReference type="SMART" id="SM00867"/>
    </source>
</evidence>
<dbReference type="Pfam" id="PF04264">
    <property type="entry name" value="YceI"/>
    <property type="match status" value="1"/>
</dbReference>
<dbReference type="AlphaFoldDB" id="A0A164QDD9"/>
<evidence type="ECO:0000313" key="3">
    <source>
        <dbReference type="EMBL" id="KZD71151.1"/>
    </source>
</evidence>
<feature type="domain" description="Lipid/polyisoprenoid-binding YceI-like" evidence="2">
    <location>
        <begin position="2"/>
        <end position="170"/>
    </location>
</feature>
<accession>A0A164QDD9</accession>
<dbReference type="InterPro" id="IPR007372">
    <property type="entry name" value="Lipid/polyisoprenoid-bd_YceI"/>
</dbReference>
<proteinExistence type="inferred from homology"/>
<dbReference type="Proteomes" id="UP000076482">
    <property type="component" value="Unassembled WGS sequence"/>
</dbReference>
<dbReference type="PANTHER" id="PTHR34406:SF1">
    <property type="entry name" value="PROTEIN YCEI"/>
    <property type="match status" value="1"/>
</dbReference>